<organism evidence="1 2">
    <name type="scientific">Heyndrickxia coagulans</name>
    <name type="common">Weizmannia coagulans</name>
    <dbReference type="NCBI Taxonomy" id="1398"/>
    <lineage>
        <taxon>Bacteria</taxon>
        <taxon>Bacillati</taxon>
        <taxon>Bacillota</taxon>
        <taxon>Bacilli</taxon>
        <taxon>Bacillales</taxon>
        <taxon>Bacillaceae</taxon>
        <taxon>Heyndrickxia</taxon>
    </lineage>
</organism>
<dbReference type="EMBL" id="LRPN01000017">
    <property type="protein sequence ID" value="KWZ85286.1"/>
    <property type="molecule type" value="Genomic_DNA"/>
</dbReference>
<dbReference type="Proteomes" id="UP000070376">
    <property type="component" value="Unassembled WGS sequence"/>
</dbReference>
<accession>A0A133L0C8</accession>
<dbReference type="AlphaFoldDB" id="A0A133L0C8"/>
<dbReference type="PATRIC" id="fig|1398.22.peg.453"/>
<evidence type="ECO:0000313" key="1">
    <source>
        <dbReference type="EMBL" id="KWZ85286.1"/>
    </source>
</evidence>
<reference evidence="2" key="1">
    <citation type="submission" date="2016-01" db="EMBL/GenBank/DDBJ databases">
        <authorList>
            <person name="Mitreva M."/>
            <person name="Pepin K.H."/>
            <person name="Mihindukulasuriya K.A."/>
            <person name="Fulton R."/>
            <person name="Fronick C."/>
            <person name="O'Laughlin M."/>
            <person name="Miner T."/>
            <person name="Herter B."/>
            <person name="Rosa B.A."/>
            <person name="Cordes M."/>
            <person name="Tomlinson C."/>
            <person name="Wollam A."/>
            <person name="Palsikar V.B."/>
            <person name="Mardis E.R."/>
            <person name="Wilson R.K."/>
        </authorList>
    </citation>
    <scope>NUCLEOTIDE SEQUENCE [LARGE SCALE GENOMIC DNA]</scope>
    <source>
        <strain evidence="2">GED7749B</strain>
    </source>
</reference>
<proteinExistence type="predicted"/>
<protein>
    <submittedName>
        <fullName evidence="1">Uncharacterized protein</fullName>
    </submittedName>
</protein>
<gene>
    <name evidence="1" type="ORF">HMPREF3213_00458</name>
</gene>
<name>A0A133L0C8_HEYCO</name>
<evidence type="ECO:0000313" key="2">
    <source>
        <dbReference type="Proteomes" id="UP000070376"/>
    </source>
</evidence>
<comment type="caution">
    <text evidence="1">The sequence shown here is derived from an EMBL/GenBank/DDBJ whole genome shotgun (WGS) entry which is preliminary data.</text>
</comment>
<sequence length="82" mass="9634">MIIFNREKMRLVLAVLIEMIQNMDRNIQKTTDYFLVPGQAPFFLLFFGNSIQEESLKEVHVLPNQGPCKTIRFCISWQDKPC</sequence>